<dbReference type="PANTHER" id="PTHR39335">
    <property type="entry name" value="BLL4220 PROTEIN"/>
    <property type="match status" value="1"/>
</dbReference>
<dbReference type="InterPro" id="IPR014558">
    <property type="entry name" value="UCP029720"/>
</dbReference>
<evidence type="ECO:0000256" key="1">
    <source>
        <dbReference type="SAM" id="SignalP"/>
    </source>
</evidence>
<reference evidence="2 3" key="1">
    <citation type="submission" date="2019-03" db="EMBL/GenBank/DDBJ databases">
        <authorList>
            <person name="Sebastian G."/>
            <person name="Baumann P."/>
            <person name="Ruckert C."/>
            <person name="Kalinowski J."/>
            <person name="Nebel B."/>
            <person name="Takors R."/>
            <person name="Blombach B."/>
        </authorList>
    </citation>
    <scope>NUCLEOTIDE SEQUENCE [LARGE SCALE GENOMIC DNA]</scope>
    <source>
        <strain evidence="2 3">DSM 1084</strain>
    </source>
</reference>
<dbReference type="RefSeq" id="WP_133156103.1">
    <property type="nucleotide sequence ID" value="NZ_CP037867.1"/>
</dbReference>
<feature type="chain" id="PRO_5020595848" description="Lipoprotein" evidence="1">
    <location>
        <begin position="26"/>
        <end position="125"/>
    </location>
</feature>
<dbReference type="EMBL" id="CP037867">
    <property type="protein sequence ID" value="QBM27318.1"/>
    <property type="molecule type" value="Genomic_DNA"/>
</dbReference>
<proteinExistence type="predicted"/>
<dbReference type="Pfam" id="PF03640">
    <property type="entry name" value="Lipoprotein_15"/>
    <property type="match status" value="1"/>
</dbReference>
<evidence type="ECO:0000313" key="3">
    <source>
        <dbReference type="Proteomes" id="UP000293912"/>
    </source>
</evidence>
<evidence type="ECO:0000313" key="2">
    <source>
        <dbReference type="EMBL" id="QBM27318.1"/>
    </source>
</evidence>
<dbReference type="KEGG" id="hpse:HPF_06455"/>
<dbReference type="GO" id="GO:0043448">
    <property type="term" value="P:alkane catabolic process"/>
    <property type="evidence" value="ECO:0007669"/>
    <property type="project" value="TreeGrafter"/>
</dbReference>
<dbReference type="PIRSF" id="PIRSF029720">
    <property type="entry name" value="UCP029720"/>
    <property type="match status" value="1"/>
</dbReference>
<accession>A0A4P6WYS5</accession>
<gene>
    <name evidence="2" type="ORF">HPF_06455</name>
</gene>
<keyword evidence="1" id="KW-0732">Signal</keyword>
<evidence type="ECO:0008006" key="4">
    <source>
        <dbReference type="Google" id="ProtNLM"/>
    </source>
</evidence>
<organism evidence="2 3">
    <name type="scientific">Hydrogenophaga pseudoflava</name>
    <name type="common">Pseudomonas carboxydoflava</name>
    <dbReference type="NCBI Taxonomy" id="47421"/>
    <lineage>
        <taxon>Bacteria</taxon>
        <taxon>Pseudomonadati</taxon>
        <taxon>Pseudomonadota</taxon>
        <taxon>Betaproteobacteria</taxon>
        <taxon>Burkholderiales</taxon>
        <taxon>Comamonadaceae</taxon>
        <taxon>Hydrogenophaga</taxon>
    </lineage>
</organism>
<dbReference type="AlphaFoldDB" id="A0A4P6WYS5"/>
<sequence precursor="true">MNHPHTTFKTLVALLLLACASVAAAQPKTTNGILTDEKGMSLYVWDNELTAPGKILCTGPCTITWPPMLAKDGAKAFDDFTLMTRDDGTLQWAYKGRPLYHSANDKQPGDHRGDGFRGIWHLVKP</sequence>
<dbReference type="PANTHER" id="PTHR39335:SF1">
    <property type="entry name" value="BLL4220 PROTEIN"/>
    <property type="match status" value="1"/>
</dbReference>
<feature type="signal peptide" evidence="1">
    <location>
        <begin position="1"/>
        <end position="25"/>
    </location>
</feature>
<protein>
    <recommendedName>
        <fullName evidence="4">Lipoprotein</fullName>
    </recommendedName>
</protein>
<dbReference type="Proteomes" id="UP000293912">
    <property type="component" value="Chromosome"/>
</dbReference>
<keyword evidence="3" id="KW-1185">Reference proteome</keyword>
<dbReference type="InterPro" id="IPR005297">
    <property type="entry name" value="Lipoprotein_repeat"/>
</dbReference>
<name>A0A4P6WYS5_HYDPS</name>